<dbReference type="VEuPathDB" id="FungiDB:H257_00595"/>
<dbReference type="OrthoDB" id="93064at2759"/>
<evidence type="ECO:0000256" key="1">
    <source>
        <dbReference type="PROSITE-ProRule" id="PRU00047"/>
    </source>
</evidence>
<dbReference type="Gene3D" id="4.10.60.10">
    <property type="entry name" value="Zinc finger, CCHC-type"/>
    <property type="match status" value="1"/>
</dbReference>
<dbReference type="GO" id="GO:0008270">
    <property type="term" value="F:zinc ion binding"/>
    <property type="evidence" value="ECO:0007669"/>
    <property type="project" value="UniProtKB-KW"/>
</dbReference>
<dbReference type="SUPFAM" id="SSF57756">
    <property type="entry name" value="Retrovirus zinc finger-like domains"/>
    <property type="match status" value="1"/>
</dbReference>
<dbReference type="EMBL" id="KI913114">
    <property type="protein sequence ID" value="ETV89238.1"/>
    <property type="molecule type" value="Genomic_DNA"/>
</dbReference>
<feature type="domain" description="CCHC-type" evidence="2">
    <location>
        <begin position="115"/>
        <end position="129"/>
    </location>
</feature>
<dbReference type="InterPro" id="IPR036875">
    <property type="entry name" value="Znf_CCHC_sf"/>
</dbReference>
<evidence type="ECO:0000313" key="3">
    <source>
        <dbReference type="EMBL" id="ETV89238.1"/>
    </source>
</evidence>
<name>W4HDM4_APHAT</name>
<keyword evidence="1" id="KW-0862">Zinc</keyword>
<gene>
    <name evidence="3" type="ORF">H257_00595</name>
</gene>
<protein>
    <recommendedName>
        <fullName evidence="2">CCHC-type domain-containing protein</fullName>
    </recommendedName>
</protein>
<proteinExistence type="predicted"/>
<dbReference type="PROSITE" id="PS50158">
    <property type="entry name" value="ZF_CCHC"/>
    <property type="match status" value="1"/>
</dbReference>
<dbReference type="GO" id="GO:0003676">
    <property type="term" value="F:nucleic acid binding"/>
    <property type="evidence" value="ECO:0007669"/>
    <property type="project" value="InterPro"/>
</dbReference>
<dbReference type="AlphaFoldDB" id="W4HDM4"/>
<dbReference type="RefSeq" id="XP_009821638.1">
    <property type="nucleotide sequence ID" value="XM_009823336.1"/>
</dbReference>
<keyword evidence="1" id="KW-0863">Zinc-finger</keyword>
<evidence type="ECO:0000259" key="2">
    <source>
        <dbReference type="PROSITE" id="PS50158"/>
    </source>
</evidence>
<accession>W4HDM4</accession>
<keyword evidence="1" id="KW-0479">Metal-binding</keyword>
<sequence length="161" mass="18383">MFLPPNSDVRYRSKYLACKQWKRPLQEFIHDLRFLAANINDEESLPEFLRVAVYMDGLDQGPARTQLFRAYPDTFEEAVRIALSESVSSSFAHARADSSDMNVSMFTQALDDRTCFNCGRPGYFSRACPVPSRVGVNRAYLTRFLPCRARYTLASSSERST</sequence>
<dbReference type="InterPro" id="IPR001878">
    <property type="entry name" value="Znf_CCHC"/>
</dbReference>
<organism evidence="3">
    <name type="scientific">Aphanomyces astaci</name>
    <name type="common">Crayfish plague agent</name>
    <dbReference type="NCBI Taxonomy" id="112090"/>
    <lineage>
        <taxon>Eukaryota</taxon>
        <taxon>Sar</taxon>
        <taxon>Stramenopiles</taxon>
        <taxon>Oomycota</taxon>
        <taxon>Saprolegniomycetes</taxon>
        <taxon>Saprolegniales</taxon>
        <taxon>Verrucalvaceae</taxon>
        <taxon>Aphanomyces</taxon>
    </lineage>
</organism>
<reference evidence="3" key="1">
    <citation type="submission" date="2013-12" db="EMBL/GenBank/DDBJ databases">
        <title>The Genome Sequence of Aphanomyces astaci APO3.</title>
        <authorList>
            <consortium name="The Broad Institute Genomics Platform"/>
            <person name="Russ C."/>
            <person name="Tyler B."/>
            <person name="van West P."/>
            <person name="Dieguez-Uribeondo J."/>
            <person name="Young S.K."/>
            <person name="Zeng Q."/>
            <person name="Gargeya S."/>
            <person name="Fitzgerald M."/>
            <person name="Abouelleil A."/>
            <person name="Alvarado L."/>
            <person name="Chapman S.B."/>
            <person name="Gainer-Dewar J."/>
            <person name="Goldberg J."/>
            <person name="Griggs A."/>
            <person name="Gujja S."/>
            <person name="Hansen M."/>
            <person name="Howarth C."/>
            <person name="Imamovic A."/>
            <person name="Ireland A."/>
            <person name="Larimer J."/>
            <person name="McCowan C."/>
            <person name="Murphy C."/>
            <person name="Pearson M."/>
            <person name="Poon T.W."/>
            <person name="Priest M."/>
            <person name="Roberts A."/>
            <person name="Saif S."/>
            <person name="Shea T."/>
            <person name="Sykes S."/>
            <person name="Wortman J."/>
            <person name="Nusbaum C."/>
            <person name="Birren B."/>
        </authorList>
    </citation>
    <scope>NUCLEOTIDE SEQUENCE [LARGE SCALE GENOMIC DNA]</scope>
    <source>
        <strain evidence="3">APO3</strain>
    </source>
</reference>
<dbReference type="GeneID" id="20802591"/>